<gene>
    <name evidence="2" type="ORF">NC653_005408</name>
</gene>
<dbReference type="AlphaFoldDB" id="A0AAD6WAZ8"/>
<organism evidence="2 3">
    <name type="scientific">Populus alba x Populus x berolinensis</name>
    <dbReference type="NCBI Taxonomy" id="444605"/>
    <lineage>
        <taxon>Eukaryota</taxon>
        <taxon>Viridiplantae</taxon>
        <taxon>Streptophyta</taxon>
        <taxon>Embryophyta</taxon>
        <taxon>Tracheophyta</taxon>
        <taxon>Spermatophyta</taxon>
        <taxon>Magnoliopsida</taxon>
        <taxon>eudicotyledons</taxon>
        <taxon>Gunneridae</taxon>
        <taxon>Pentapetalae</taxon>
        <taxon>rosids</taxon>
        <taxon>fabids</taxon>
        <taxon>Malpighiales</taxon>
        <taxon>Salicaceae</taxon>
        <taxon>Saliceae</taxon>
        <taxon>Populus</taxon>
    </lineage>
</organism>
<feature type="region of interest" description="Disordered" evidence="1">
    <location>
        <begin position="1"/>
        <end position="25"/>
    </location>
</feature>
<dbReference type="Proteomes" id="UP001164929">
    <property type="component" value="Chromosome 2"/>
</dbReference>
<name>A0AAD6WAZ8_9ROSI</name>
<protein>
    <submittedName>
        <fullName evidence="2">Uncharacterized protein</fullName>
    </submittedName>
</protein>
<dbReference type="EMBL" id="JAQIZT010000002">
    <property type="protein sequence ID" value="KAJ7006053.1"/>
    <property type="molecule type" value="Genomic_DNA"/>
</dbReference>
<evidence type="ECO:0000313" key="2">
    <source>
        <dbReference type="EMBL" id="KAJ7006053.1"/>
    </source>
</evidence>
<keyword evidence="3" id="KW-1185">Reference proteome</keyword>
<reference evidence="2" key="1">
    <citation type="journal article" date="2023" name="Mol. Ecol. Resour.">
        <title>Chromosome-level genome assembly of a triploid poplar Populus alba 'Berolinensis'.</title>
        <authorList>
            <person name="Chen S."/>
            <person name="Yu Y."/>
            <person name="Wang X."/>
            <person name="Wang S."/>
            <person name="Zhang T."/>
            <person name="Zhou Y."/>
            <person name="He R."/>
            <person name="Meng N."/>
            <person name="Wang Y."/>
            <person name="Liu W."/>
            <person name="Liu Z."/>
            <person name="Liu J."/>
            <person name="Guo Q."/>
            <person name="Huang H."/>
            <person name="Sederoff R.R."/>
            <person name="Wang G."/>
            <person name="Qu G."/>
            <person name="Chen S."/>
        </authorList>
    </citation>
    <scope>NUCLEOTIDE SEQUENCE</scope>
    <source>
        <strain evidence="2">SC-2020</strain>
    </source>
</reference>
<accession>A0AAD6WAZ8</accession>
<sequence>MNFHRNAVGQRPGSKLHTSQFQLTF</sequence>
<proteinExistence type="predicted"/>
<evidence type="ECO:0000313" key="3">
    <source>
        <dbReference type="Proteomes" id="UP001164929"/>
    </source>
</evidence>
<evidence type="ECO:0000256" key="1">
    <source>
        <dbReference type="SAM" id="MobiDB-lite"/>
    </source>
</evidence>
<comment type="caution">
    <text evidence="2">The sequence shown here is derived from an EMBL/GenBank/DDBJ whole genome shotgun (WGS) entry which is preliminary data.</text>
</comment>
<feature type="compositionally biased region" description="Polar residues" evidence="1">
    <location>
        <begin position="16"/>
        <end position="25"/>
    </location>
</feature>